<name>A0A0E9VFN0_ANGAN</name>
<evidence type="ECO:0000313" key="1">
    <source>
        <dbReference type="EMBL" id="JAH76934.1"/>
    </source>
</evidence>
<reference evidence="1" key="1">
    <citation type="submission" date="2014-11" db="EMBL/GenBank/DDBJ databases">
        <authorList>
            <person name="Amaro Gonzalez C."/>
        </authorList>
    </citation>
    <scope>NUCLEOTIDE SEQUENCE</scope>
</reference>
<sequence>MWFSIVKARFHFVCVCVHASIPPLHIMQEVEDG</sequence>
<protein>
    <submittedName>
        <fullName evidence="1">Uncharacterized protein</fullName>
    </submittedName>
</protein>
<dbReference type="AlphaFoldDB" id="A0A0E9VFN0"/>
<accession>A0A0E9VFN0</accession>
<dbReference type="EMBL" id="GBXM01031643">
    <property type="protein sequence ID" value="JAH76934.1"/>
    <property type="molecule type" value="Transcribed_RNA"/>
</dbReference>
<organism evidence="1">
    <name type="scientific">Anguilla anguilla</name>
    <name type="common">European freshwater eel</name>
    <name type="synonym">Muraena anguilla</name>
    <dbReference type="NCBI Taxonomy" id="7936"/>
    <lineage>
        <taxon>Eukaryota</taxon>
        <taxon>Metazoa</taxon>
        <taxon>Chordata</taxon>
        <taxon>Craniata</taxon>
        <taxon>Vertebrata</taxon>
        <taxon>Euteleostomi</taxon>
        <taxon>Actinopterygii</taxon>
        <taxon>Neopterygii</taxon>
        <taxon>Teleostei</taxon>
        <taxon>Anguilliformes</taxon>
        <taxon>Anguillidae</taxon>
        <taxon>Anguilla</taxon>
    </lineage>
</organism>
<reference evidence="1" key="2">
    <citation type="journal article" date="2015" name="Fish Shellfish Immunol.">
        <title>Early steps in the European eel (Anguilla anguilla)-Vibrio vulnificus interaction in the gills: Role of the RtxA13 toxin.</title>
        <authorList>
            <person name="Callol A."/>
            <person name="Pajuelo D."/>
            <person name="Ebbesson L."/>
            <person name="Teles M."/>
            <person name="MacKenzie S."/>
            <person name="Amaro C."/>
        </authorList>
    </citation>
    <scope>NUCLEOTIDE SEQUENCE</scope>
</reference>
<proteinExistence type="predicted"/>